<evidence type="ECO:0000256" key="2">
    <source>
        <dbReference type="ARBA" id="ARBA00004370"/>
    </source>
</evidence>
<dbReference type="InterPro" id="IPR036097">
    <property type="entry name" value="HisK_dim/P_sf"/>
</dbReference>
<evidence type="ECO:0000256" key="7">
    <source>
        <dbReference type="ARBA" id="ARBA00023012"/>
    </source>
</evidence>
<name>A0A437Q7P1_9GAMM</name>
<gene>
    <name evidence="12" type="ORF">EOE65_09570</name>
</gene>
<dbReference type="PRINTS" id="PR00344">
    <property type="entry name" value="BCTRLSENSOR"/>
</dbReference>
<dbReference type="PANTHER" id="PTHR43711">
    <property type="entry name" value="TWO-COMPONENT HISTIDINE KINASE"/>
    <property type="match status" value="1"/>
</dbReference>
<keyword evidence="8" id="KW-0175">Coiled coil</keyword>
<dbReference type="Pfam" id="PF02518">
    <property type="entry name" value="HATPase_c"/>
    <property type="match status" value="1"/>
</dbReference>
<dbReference type="InterPro" id="IPR050736">
    <property type="entry name" value="Sensor_HK_Regulatory"/>
</dbReference>
<dbReference type="InterPro" id="IPR003660">
    <property type="entry name" value="HAMP_dom"/>
</dbReference>
<dbReference type="CDD" id="cd16922">
    <property type="entry name" value="HATPase_EvgS-ArcB-TorS-like"/>
    <property type="match status" value="1"/>
</dbReference>
<evidence type="ECO:0000256" key="9">
    <source>
        <dbReference type="SAM" id="Phobius"/>
    </source>
</evidence>
<feature type="domain" description="Histidine kinase" evidence="10">
    <location>
        <begin position="296"/>
        <end position="514"/>
    </location>
</feature>
<keyword evidence="9" id="KW-0472">Membrane</keyword>
<evidence type="ECO:0000313" key="13">
    <source>
        <dbReference type="Proteomes" id="UP000282818"/>
    </source>
</evidence>
<dbReference type="Gene3D" id="6.10.340.10">
    <property type="match status" value="1"/>
</dbReference>
<dbReference type="PROSITE" id="PS50885">
    <property type="entry name" value="HAMP"/>
    <property type="match status" value="1"/>
</dbReference>
<evidence type="ECO:0000313" key="12">
    <source>
        <dbReference type="EMBL" id="RVU30562.1"/>
    </source>
</evidence>
<evidence type="ECO:0000259" key="10">
    <source>
        <dbReference type="PROSITE" id="PS50109"/>
    </source>
</evidence>
<keyword evidence="6" id="KW-0418">Kinase</keyword>
<keyword evidence="5" id="KW-0808">Transferase</keyword>
<dbReference type="PANTHER" id="PTHR43711:SF26">
    <property type="entry name" value="SENSOR HISTIDINE KINASE RCSC"/>
    <property type="match status" value="1"/>
</dbReference>
<keyword evidence="7" id="KW-0902">Two-component regulatory system</keyword>
<feature type="domain" description="HAMP" evidence="11">
    <location>
        <begin position="204"/>
        <end position="256"/>
    </location>
</feature>
<feature type="coiled-coil region" evidence="8">
    <location>
        <begin position="241"/>
        <end position="271"/>
    </location>
</feature>
<dbReference type="EC" id="2.7.13.3" evidence="3"/>
<reference evidence="12 13" key="1">
    <citation type="submission" date="2019-01" db="EMBL/GenBank/DDBJ databases">
        <authorList>
            <person name="Chen W.-M."/>
        </authorList>
    </citation>
    <scope>NUCLEOTIDE SEQUENCE [LARGE SCALE GENOMIC DNA]</scope>
    <source>
        <strain evidence="12 13">HPM-16</strain>
    </source>
</reference>
<evidence type="ECO:0000256" key="4">
    <source>
        <dbReference type="ARBA" id="ARBA00022553"/>
    </source>
</evidence>
<keyword evidence="13" id="KW-1185">Reference proteome</keyword>
<dbReference type="InterPro" id="IPR005467">
    <property type="entry name" value="His_kinase_dom"/>
</dbReference>
<dbReference type="EMBL" id="SACQ01000004">
    <property type="protein sequence ID" value="RVU30562.1"/>
    <property type="molecule type" value="Genomic_DNA"/>
</dbReference>
<evidence type="ECO:0000256" key="6">
    <source>
        <dbReference type="ARBA" id="ARBA00022777"/>
    </source>
</evidence>
<dbReference type="SUPFAM" id="SSF55874">
    <property type="entry name" value="ATPase domain of HSP90 chaperone/DNA topoisomerase II/histidine kinase"/>
    <property type="match status" value="1"/>
</dbReference>
<organism evidence="12 13">
    <name type="scientific">Neptunomonas marina</name>
    <dbReference type="NCBI Taxonomy" id="1815562"/>
    <lineage>
        <taxon>Bacteria</taxon>
        <taxon>Pseudomonadati</taxon>
        <taxon>Pseudomonadota</taxon>
        <taxon>Gammaproteobacteria</taxon>
        <taxon>Oceanospirillales</taxon>
        <taxon>Oceanospirillaceae</taxon>
        <taxon>Neptunomonas</taxon>
    </lineage>
</organism>
<evidence type="ECO:0000256" key="8">
    <source>
        <dbReference type="SAM" id="Coils"/>
    </source>
</evidence>
<protein>
    <recommendedName>
        <fullName evidence="3">histidine kinase</fullName>
        <ecNumber evidence="3">2.7.13.3</ecNumber>
    </recommendedName>
</protein>
<dbReference type="Pfam" id="PF00672">
    <property type="entry name" value="HAMP"/>
    <property type="match status" value="1"/>
</dbReference>
<comment type="caution">
    <text evidence="12">The sequence shown here is derived from an EMBL/GenBank/DDBJ whole genome shotgun (WGS) entry which is preliminary data.</text>
</comment>
<feature type="transmembrane region" description="Helical" evidence="9">
    <location>
        <begin position="180"/>
        <end position="203"/>
    </location>
</feature>
<dbReference type="InterPro" id="IPR019247">
    <property type="entry name" value="Histidine_kinase_BarA_N"/>
</dbReference>
<dbReference type="InterPro" id="IPR003594">
    <property type="entry name" value="HATPase_dom"/>
</dbReference>
<dbReference type="GO" id="GO:0016020">
    <property type="term" value="C:membrane"/>
    <property type="evidence" value="ECO:0007669"/>
    <property type="project" value="UniProtKB-SubCell"/>
</dbReference>
<sequence>MNQMINNKNYSFRRQLMIFLIAAIALLSLVSSTVSSWIALHQSGQVLEKNALQIADHFSKQSVLALLTRSEDNAESALSQVMGFADVTGGAIFADTQQALFVKGEIQPDQAKLADWLSSPKPIIAVDARDYWIITSPVILEDDRETFTEFALSQTHTQQLLGFVMIQVSKSSIVQLTQQLFSYTIGIGIVFALLCLWLLNIGLRRIIDPIRALSATMKAAQDSGAHTYAEISGPQEVHSIAQSYNAMMAALEAQEKRLKELNTSLESEVEIRTKELTHARDTALVAVRTQSEFLANISHELRTPLQAVMGYIDLVVEELNEQGMYDQVSDLEASLSAANRLLTLINSILDLAKCEAGKTELVLTETPLKRLIKETEAIIRPLAVRNSNTLTIHLPDSDSILLIDKEKTQQILLNLLSNACKFTKAGTVELHIDLQDETVKFAVSDTGVGIAADKLESIFDKFSQGDGSVKRRYGGTGLGLAISKHFAEMMNGSIHVSSAQEQGSLFTLTLPKQVTFKNSLTMGSSEDQKG</sequence>
<dbReference type="InterPro" id="IPR004358">
    <property type="entry name" value="Sig_transdc_His_kin-like_C"/>
</dbReference>
<keyword evidence="4" id="KW-0597">Phosphoprotein</keyword>
<dbReference type="FunFam" id="3.30.565.10:FF:000010">
    <property type="entry name" value="Sensor histidine kinase RcsC"/>
    <property type="match status" value="1"/>
</dbReference>
<dbReference type="Proteomes" id="UP000282818">
    <property type="component" value="Unassembled WGS sequence"/>
</dbReference>
<dbReference type="SMART" id="SM00387">
    <property type="entry name" value="HATPase_c"/>
    <property type="match status" value="1"/>
</dbReference>
<dbReference type="Pfam" id="PF09984">
    <property type="entry name" value="sCache_4"/>
    <property type="match status" value="1"/>
</dbReference>
<evidence type="ECO:0000256" key="3">
    <source>
        <dbReference type="ARBA" id="ARBA00012438"/>
    </source>
</evidence>
<dbReference type="InterPro" id="IPR003661">
    <property type="entry name" value="HisK_dim/P_dom"/>
</dbReference>
<dbReference type="PROSITE" id="PS50109">
    <property type="entry name" value="HIS_KIN"/>
    <property type="match status" value="1"/>
</dbReference>
<comment type="subcellular location">
    <subcellularLocation>
        <location evidence="2">Membrane</location>
    </subcellularLocation>
</comment>
<comment type="catalytic activity">
    <reaction evidence="1">
        <text>ATP + protein L-histidine = ADP + protein N-phospho-L-histidine.</text>
        <dbReference type="EC" id="2.7.13.3"/>
    </reaction>
</comment>
<dbReference type="SMART" id="SM00388">
    <property type="entry name" value="HisKA"/>
    <property type="match status" value="1"/>
</dbReference>
<dbReference type="InterPro" id="IPR036890">
    <property type="entry name" value="HATPase_C_sf"/>
</dbReference>
<keyword evidence="9" id="KW-1133">Transmembrane helix</keyword>
<dbReference type="SMART" id="SM00304">
    <property type="entry name" value="HAMP"/>
    <property type="match status" value="1"/>
</dbReference>
<accession>A0A437Q7P1</accession>
<dbReference type="SUPFAM" id="SSF47384">
    <property type="entry name" value="Homodimeric domain of signal transducing histidine kinase"/>
    <property type="match status" value="1"/>
</dbReference>
<keyword evidence="9" id="KW-0812">Transmembrane</keyword>
<dbReference type="Gene3D" id="3.30.565.10">
    <property type="entry name" value="Histidine kinase-like ATPase, C-terminal domain"/>
    <property type="match status" value="1"/>
</dbReference>
<dbReference type="AlphaFoldDB" id="A0A437Q7P1"/>
<proteinExistence type="predicted"/>
<dbReference type="Pfam" id="PF00512">
    <property type="entry name" value="HisKA"/>
    <property type="match status" value="1"/>
</dbReference>
<dbReference type="RefSeq" id="WP_127694097.1">
    <property type="nucleotide sequence ID" value="NZ_SACQ01000004.1"/>
</dbReference>
<evidence type="ECO:0000259" key="11">
    <source>
        <dbReference type="PROSITE" id="PS50885"/>
    </source>
</evidence>
<dbReference type="GO" id="GO:0000155">
    <property type="term" value="F:phosphorelay sensor kinase activity"/>
    <property type="evidence" value="ECO:0007669"/>
    <property type="project" value="InterPro"/>
</dbReference>
<evidence type="ECO:0000256" key="5">
    <source>
        <dbReference type="ARBA" id="ARBA00022679"/>
    </source>
</evidence>
<dbReference type="Gene3D" id="1.10.287.130">
    <property type="match status" value="1"/>
</dbReference>
<dbReference type="CDD" id="cd00082">
    <property type="entry name" value="HisKA"/>
    <property type="match status" value="1"/>
</dbReference>
<evidence type="ECO:0000256" key="1">
    <source>
        <dbReference type="ARBA" id="ARBA00000085"/>
    </source>
</evidence>